<feature type="active site" description="Proton acceptor" evidence="15 16">
    <location>
        <position position="425"/>
    </location>
</feature>
<feature type="domain" description="CBS" evidence="22">
    <location>
        <begin position="112"/>
        <end position="171"/>
    </location>
</feature>
<dbReference type="GO" id="GO:0000166">
    <property type="term" value="F:nucleotide binding"/>
    <property type="evidence" value="ECO:0007669"/>
    <property type="project" value="UniProtKB-UniRule"/>
</dbReference>
<evidence type="ECO:0000256" key="2">
    <source>
        <dbReference type="ARBA" id="ARBA00005502"/>
    </source>
</evidence>
<evidence type="ECO:0000256" key="9">
    <source>
        <dbReference type="ARBA" id="ARBA00023027"/>
    </source>
</evidence>
<feature type="binding site" evidence="15">
    <location>
        <position position="325"/>
    </location>
    <ligand>
        <name>IMP</name>
        <dbReference type="ChEBI" id="CHEBI:58053"/>
    </ligand>
</feature>
<evidence type="ECO:0000256" key="12">
    <source>
        <dbReference type="ARBA" id="ARBA00048028"/>
    </source>
</evidence>
<evidence type="ECO:0000256" key="14">
    <source>
        <dbReference type="ARBA" id="ARBA00084116"/>
    </source>
</evidence>
<evidence type="ECO:0000256" key="19">
    <source>
        <dbReference type="PROSITE-ProRule" id="PRU00703"/>
    </source>
</evidence>
<feature type="binding site" evidence="15">
    <location>
        <begin position="360"/>
        <end position="362"/>
    </location>
    <ligand>
        <name>IMP</name>
        <dbReference type="ChEBI" id="CHEBI:58053"/>
    </ligand>
</feature>
<name>S9VVZ0_9TRYP</name>
<feature type="binding site" evidence="15">
    <location>
        <begin position="407"/>
        <end position="411"/>
    </location>
    <ligand>
        <name>IMP</name>
        <dbReference type="ChEBI" id="CHEBI:58053"/>
    </ligand>
</feature>
<evidence type="ECO:0000256" key="4">
    <source>
        <dbReference type="ARBA" id="ARBA00022737"/>
    </source>
</evidence>
<evidence type="ECO:0000256" key="18">
    <source>
        <dbReference type="PIRSR" id="PIRSR000130-4"/>
    </source>
</evidence>
<dbReference type="HAMAP" id="MF_01964">
    <property type="entry name" value="IMPDH"/>
    <property type="match status" value="1"/>
</dbReference>
<dbReference type="Pfam" id="PF00478">
    <property type="entry name" value="IMPDH"/>
    <property type="match status" value="1"/>
</dbReference>
<dbReference type="EMBL" id="ATMH01003590">
    <property type="protein sequence ID" value="EPY31166.1"/>
    <property type="molecule type" value="Genomic_DNA"/>
</dbReference>
<comment type="caution">
    <text evidence="24">The sequence shown here is derived from an EMBL/GenBank/DDBJ whole genome shotgun (WGS) entry which is preliminary data.</text>
</comment>
<evidence type="ECO:0000256" key="21">
    <source>
        <dbReference type="RuleBase" id="RU003928"/>
    </source>
</evidence>
<dbReference type="PROSITE" id="PS00487">
    <property type="entry name" value="IMP_DH_GMP_RED"/>
    <property type="match status" value="1"/>
</dbReference>
<dbReference type="CDD" id="cd00381">
    <property type="entry name" value="IMPDH"/>
    <property type="match status" value="1"/>
</dbReference>
<evidence type="ECO:0000256" key="15">
    <source>
        <dbReference type="HAMAP-Rule" id="MF_03156"/>
    </source>
</evidence>
<evidence type="ECO:0000256" key="20">
    <source>
        <dbReference type="RuleBase" id="RU003927"/>
    </source>
</evidence>
<dbReference type="InterPro" id="IPR013785">
    <property type="entry name" value="Aldolase_TIM"/>
</dbReference>
<comment type="subcellular location">
    <subcellularLocation>
        <location evidence="15">Cytoplasm</location>
    </subcellularLocation>
</comment>
<feature type="binding site" description="in other chain" evidence="15 18">
    <location>
        <position position="322"/>
    </location>
    <ligand>
        <name>K(+)</name>
        <dbReference type="ChEBI" id="CHEBI:29103"/>
        <note>ligand shared between two tetrameric partners</note>
    </ligand>
</feature>
<comment type="function">
    <text evidence="13 15">Catalyzes the conversion of inosine 5'-phosphate (IMP) to xanthosine 5'-phosphate (XMP), the first committed and rate-limiting step in the de novo synthesis of guanine nucleotides, and therefore plays an important role in the regulation of cell growth.</text>
</comment>
<dbReference type="PROSITE" id="PS51371">
    <property type="entry name" value="CBS"/>
    <property type="match status" value="2"/>
</dbReference>
<evidence type="ECO:0000313" key="24">
    <source>
        <dbReference type="EMBL" id="EPY31166.1"/>
    </source>
</evidence>
<feature type="binding site" evidence="15 17">
    <location>
        <begin position="320"/>
        <end position="322"/>
    </location>
    <ligand>
        <name>NAD(+)</name>
        <dbReference type="ChEBI" id="CHEBI:57540"/>
    </ligand>
</feature>
<dbReference type="PANTHER" id="PTHR11911:SF111">
    <property type="entry name" value="INOSINE-5'-MONOPHOSPHATE DEHYDROGENASE"/>
    <property type="match status" value="1"/>
</dbReference>
<keyword evidence="9 15" id="KW-0520">NAD</keyword>
<dbReference type="GO" id="GO:0006183">
    <property type="term" value="P:GTP biosynthetic process"/>
    <property type="evidence" value="ECO:0007669"/>
    <property type="project" value="TreeGrafter"/>
</dbReference>
<keyword evidence="10 19" id="KW-0129">CBS domain</keyword>
<comment type="caution">
    <text evidence="15">Lacks conserved residue(s) required for the propagation of feature annotation.</text>
</comment>
<dbReference type="FunFam" id="3.20.20.70:FF:000086">
    <property type="entry name" value="IMP dehydrogenase, putative"/>
    <property type="match status" value="1"/>
</dbReference>
<dbReference type="GO" id="GO:0046872">
    <property type="term" value="F:metal ion binding"/>
    <property type="evidence" value="ECO:0007669"/>
    <property type="project" value="UniProtKB-UniRule"/>
</dbReference>
<feature type="binding site" description="in other chain" evidence="15 18">
    <location>
        <position position="324"/>
    </location>
    <ligand>
        <name>K(+)</name>
        <dbReference type="ChEBI" id="CHEBI:29103"/>
        <note>ligand shared between two tetrameric partners</note>
    </ligand>
</feature>
<evidence type="ECO:0000256" key="11">
    <source>
        <dbReference type="ARBA" id="ARBA00023140"/>
    </source>
</evidence>
<comment type="catalytic activity">
    <reaction evidence="12 15 21">
        <text>IMP + NAD(+) + H2O = XMP + NADH + H(+)</text>
        <dbReference type="Rhea" id="RHEA:11708"/>
        <dbReference type="ChEBI" id="CHEBI:15377"/>
        <dbReference type="ChEBI" id="CHEBI:15378"/>
        <dbReference type="ChEBI" id="CHEBI:57464"/>
        <dbReference type="ChEBI" id="CHEBI:57540"/>
        <dbReference type="ChEBI" id="CHEBI:57945"/>
        <dbReference type="ChEBI" id="CHEBI:58053"/>
        <dbReference type="EC" id="1.1.1.205"/>
    </reaction>
</comment>
<keyword evidence="4" id="KW-0677">Repeat</keyword>
<comment type="activity regulation">
    <text evidence="15">Mycophenolic acid (MPA) is a non-competitive inhibitor that prevents formation of the closed enzyme conformation by binding to the same site as the amobile flap. In contrast, mizoribine monophosphate (MZP) is a competitive inhibitor that induces the closed conformation. MPA is a potent inhibitor of mammalian IMPDHs but a poor inhibitor of the bacterial enzymes. MZP is a more potent inhibitor of bacterial IMPDH.</text>
</comment>
<evidence type="ECO:0000256" key="3">
    <source>
        <dbReference type="ARBA" id="ARBA00022723"/>
    </source>
</evidence>
<dbReference type="SUPFAM" id="SSF51412">
    <property type="entry name" value="Inosine monophosphate dehydrogenase (IMPDH)"/>
    <property type="match status" value="2"/>
</dbReference>
<feature type="active site" description="Thioimidate intermediate" evidence="15 16">
    <location>
        <position position="327"/>
    </location>
</feature>
<evidence type="ECO:0000256" key="5">
    <source>
        <dbReference type="ARBA" id="ARBA00022749"/>
    </source>
</evidence>
<comment type="cofactor">
    <cofactor evidence="1 15">
        <name>K(+)</name>
        <dbReference type="ChEBI" id="CHEBI:29103"/>
    </cofactor>
</comment>
<feature type="binding site" evidence="15">
    <location>
        <position position="437"/>
    </location>
    <ligand>
        <name>IMP</name>
        <dbReference type="ChEBI" id="CHEBI:58053"/>
    </ligand>
</feature>
<evidence type="ECO:0000256" key="8">
    <source>
        <dbReference type="ARBA" id="ARBA00023002"/>
    </source>
</evidence>
<dbReference type="UniPathway" id="UPA00601">
    <property type="reaction ID" value="UER00295"/>
</dbReference>
<evidence type="ECO:0000313" key="25">
    <source>
        <dbReference type="Proteomes" id="UP000015354"/>
    </source>
</evidence>
<keyword evidence="15" id="KW-0963">Cytoplasm</keyword>
<keyword evidence="11" id="KW-0576">Peroxisome</keyword>
<evidence type="ECO:0000256" key="17">
    <source>
        <dbReference type="PIRSR" id="PIRSR000130-3"/>
    </source>
</evidence>
<feature type="binding site" evidence="15">
    <location>
        <begin position="383"/>
        <end position="384"/>
    </location>
    <ligand>
        <name>IMP</name>
        <dbReference type="ChEBI" id="CHEBI:58053"/>
    </ligand>
</feature>
<proteinExistence type="inferred from homology"/>
<feature type="binding site" evidence="15 17">
    <location>
        <begin position="270"/>
        <end position="272"/>
    </location>
    <ligand>
        <name>NAD(+)</name>
        <dbReference type="ChEBI" id="CHEBI:57540"/>
    </ligand>
</feature>
<evidence type="ECO:0000256" key="16">
    <source>
        <dbReference type="PIRSR" id="PIRSR000130-1"/>
    </source>
</evidence>
<keyword evidence="3 15" id="KW-0479">Metal-binding</keyword>
<keyword evidence="7 15" id="KW-0630">Potassium</keyword>
<dbReference type="Gene3D" id="3.20.20.70">
    <property type="entry name" value="Aldolase class I"/>
    <property type="match status" value="1"/>
</dbReference>
<dbReference type="InterPro" id="IPR001093">
    <property type="entry name" value="IMP_DH_GMPRt"/>
</dbReference>
<keyword evidence="6 15" id="KW-0658">Purine biosynthesis</keyword>
<dbReference type="Pfam" id="PF00571">
    <property type="entry name" value="CBS"/>
    <property type="match status" value="2"/>
</dbReference>
<reference evidence="24 25" key="1">
    <citation type="journal article" date="2013" name="PLoS ONE">
        <title>Predicting the Proteins of Angomonas deanei, Strigomonas culicis and Their Respective Endosymbionts Reveals New Aspects of the Trypanosomatidae Family.</title>
        <authorList>
            <person name="Motta M.C."/>
            <person name="Martins A.C."/>
            <person name="de Souza S.S."/>
            <person name="Catta-Preta C.M."/>
            <person name="Silva R."/>
            <person name="Klein C.C."/>
            <person name="de Almeida L.G."/>
            <person name="de Lima Cunha O."/>
            <person name="Ciapina L.P."/>
            <person name="Brocchi M."/>
            <person name="Colabardini A.C."/>
            <person name="de Araujo Lima B."/>
            <person name="Machado C.R."/>
            <person name="de Almeida Soares C.M."/>
            <person name="Probst C.M."/>
            <person name="de Menezes C.B."/>
            <person name="Thompson C.E."/>
            <person name="Bartholomeu D.C."/>
            <person name="Gradia D.F."/>
            <person name="Pavoni D.P."/>
            <person name="Grisard E.C."/>
            <person name="Fantinatti-Garboggini F."/>
            <person name="Marchini F.K."/>
            <person name="Rodrigues-Luiz G.F."/>
            <person name="Wagner G."/>
            <person name="Goldman G.H."/>
            <person name="Fietto J.L."/>
            <person name="Elias M.C."/>
            <person name="Goldman M.H."/>
            <person name="Sagot M.F."/>
            <person name="Pereira M."/>
            <person name="Stoco P.H."/>
            <person name="de Mendonca-Neto R.P."/>
            <person name="Teixeira S.M."/>
            <person name="Maciel T.E."/>
            <person name="de Oliveira Mendes T.A."/>
            <person name="Urmenyi T.P."/>
            <person name="de Souza W."/>
            <person name="Schenkman S."/>
            <person name="de Vasconcelos A.T."/>
        </authorList>
    </citation>
    <scope>NUCLEOTIDE SEQUENCE [LARGE SCALE GENOMIC DNA]</scope>
</reference>
<keyword evidence="8 15" id="KW-0560">Oxidoreductase</keyword>
<protein>
    <recommendedName>
        <fullName evidence="15 21">Inosine-5'-monophosphate dehydrogenase</fullName>
        <shortName evidence="15">IMP dehydrogenase</shortName>
        <shortName evidence="15">IMPD</shortName>
        <shortName evidence="15">IMPDH</shortName>
        <ecNumber evidence="15 21">1.1.1.205</ecNumber>
    </recommendedName>
</protein>
<evidence type="ECO:0000256" key="13">
    <source>
        <dbReference type="ARBA" id="ARBA00056556"/>
    </source>
</evidence>
<evidence type="ECO:0000313" key="23">
    <source>
        <dbReference type="EMBL" id="EPY26926.1"/>
    </source>
</evidence>
<dbReference type="EMBL" id="ATMH01006009">
    <property type="protein sequence ID" value="EPY26926.1"/>
    <property type="molecule type" value="Genomic_DNA"/>
</dbReference>
<dbReference type="NCBIfam" id="TIGR01302">
    <property type="entry name" value="IMP_dehydrog"/>
    <property type="match status" value="1"/>
</dbReference>
<gene>
    <name evidence="24" type="ORF">STCU_03590</name>
    <name evidence="23" type="ORF">STCU_06009</name>
</gene>
<keyword evidence="14" id="KW-0327">Glycosome</keyword>
<keyword evidence="5 15" id="KW-0332">GMP biosynthesis</keyword>
<dbReference type="GO" id="GO:0005737">
    <property type="term" value="C:cytoplasm"/>
    <property type="evidence" value="ECO:0007669"/>
    <property type="project" value="UniProtKB-SubCell"/>
</dbReference>
<dbReference type="GO" id="GO:0003938">
    <property type="term" value="F:IMP dehydrogenase activity"/>
    <property type="evidence" value="ECO:0007669"/>
    <property type="project" value="UniProtKB-UniRule"/>
</dbReference>
<dbReference type="Proteomes" id="UP000015354">
    <property type="component" value="Unassembled WGS sequence"/>
</dbReference>
<dbReference type="SMART" id="SM01240">
    <property type="entry name" value="IMPDH"/>
    <property type="match status" value="1"/>
</dbReference>
<dbReference type="InterPro" id="IPR015875">
    <property type="entry name" value="IMP_DH/GMP_Rdtase_CS"/>
</dbReference>
<evidence type="ECO:0000256" key="1">
    <source>
        <dbReference type="ARBA" id="ARBA00001958"/>
    </source>
</evidence>
<evidence type="ECO:0000256" key="7">
    <source>
        <dbReference type="ARBA" id="ARBA00022958"/>
    </source>
</evidence>
<organism evidence="24 25">
    <name type="scientific">Strigomonas culicis</name>
    <dbReference type="NCBI Taxonomy" id="28005"/>
    <lineage>
        <taxon>Eukaryota</taxon>
        <taxon>Discoba</taxon>
        <taxon>Euglenozoa</taxon>
        <taxon>Kinetoplastea</taxon>
        <taxon>Metakinetoplastina</taxon>
        <taxon>Trypanosomatida</taxon>
        <taxon>Trypanosomatidae</taxon>
        <taxon>Strigomonadinae</taxon>
        <taxon>Strigomonas</taxon>
    </lineage>
</organism>
<keyword evidence="25" id="KW-1185">Reference proteome</keyword>
<reference evidence="24" key="2">
    <citation type="submission" date="2013-03" db="EMBL/GenBank/DDBJ databases">
        <authorList>
            <person name="Motta M.C.M."/>
            <person name="Martins A.C.A."/>
            <person name="Preta C.M.C.C."/>
            <person name="Silva R."/>
            <person name="de Souza S.S."/>
            <person name="Klein C.C."/>
            <person name="de Almeida L.G.P."/>
            <person name="Cunha O.L."/>
            <person name="Colabardini A.C."/>
            <person name="Lima B.A."/>
            <person name="Machado C.R."/>
            <person name="Soares C.M.A."/>
            <person name="de Menezes C.B.A."/>
            <person name="Bartolomeu D.C."/>
            <person name="Grisard E.C."/>
            <person name="Fantinatti-Garboggini F."/>
            <person name="Rodrigues-Luiz G.F."/>
            <person name="Wagner G."/>
            <person name="Goldman G.H."/>
            <person name="Fietto J.L.R."/>
            <person name="Ciapina L.P."/>
            <person name="Brocchi M."/>
            <person name="Elias M.C."/>
            <person name="Goldman M.H.S."/>
            <person name="Sagot M.-F."/>
            <person name="Pereira M."/>
            <person name="Stoco P.H."/>
            <person name="Teixeira S.M.R."/>
            <person name="de Mendonca-Neto R.P."/>
            <person name="Maciel T.E.F."/>
            <person name="Mendes T.A.O."/>
            <person name="Urmenyi T.P."/>
            <person name="Teixeira M.M.G."/>
            <person name="de Camargo E.F.P."/>
            <person name="de Sousa W."/>
            <person name="Schenkman S."/>
            <person name="de Vasconcelos A.T.R."/>
        </authorList>
    </citation>
    <scope>NUCLEOTIDE SEQUENCE</scope>
</reference>
<dbReference type="InterPro" id="IPR000644">
    <property type="entry name" value="CBS_dom"/>
</dbReference>
<dbReference type="GO" id="GO:0006177">
    <property type="term" value="P:GMP biosynthetic process"/>
    <property type="evidence" value="ECO:0007669"/>
    <property type="project" value="UniProtKB-UniRule"/>
</dbReference>
<dbReference type="PIRSF" id="PIRSF000130">
    <property type="entry name" value="IMPDH"/>
    <property type="match status" value="1"/>
</dbReference>
<feature type="domain" description="CBS" evidence="22">
    <location>
        <begin position="175"/>
        <end position="233"/>
    </location>
</feature>
<dbReference type="InterPro" id="IPR005990">
    <property type="entry name" value="IMP_DH"/>
</dbReference>
<dbReference type="PANTHER" id="PTHR11911">
    <property type="entry name" value="INOSINE-5-MONOPHOSPHATE DEHYDROGENASE RELATED"/>
    <property type="match status" value="1"/>
</dbReference>
<dbReference type="SMART" id="SM00116">
    <property type="entry name" value="CBS"/>
    <property type="match status" value="2"/>
</dbReference>
<dbReference type="EC" id="1.1.1.205" evidence="15 21"/>
<dbReference type="OrthoDB" id="416622at2759"/>
<dbReference type="AlphaFoldDB" id="S9VVZ0"/>
<comment type="similarity">
    <text evidence="2 15 20">Belongs to the IMPDH/GMPR family.</text>
</comment>
<comment type="subunit">
    <text evidence="15">Homotetramer.</text>
</comment>
<dbReference type="CDD" id="cd04601">
    <property type="entry name" value="CBS_pair_IMPDH"/>
    <property type="match status" value="1"/>
</dbReference>
<evidence type="ECO:0000256" key="6">
    <source>
        <dbReference type="ARBA" id="ARBA00022755"/>
    </source>
</evidence>
<comment type="pathway">
    <text evidence="15 21">Purine metabolism; XMP biosynthesis via de novo pathway; XMP from IMP: step 1/1.</text>
</comment>
<feature type="binding site" description="in other chain" evidence="15 18">
    <location>
        <position position="327"/>
    </location>
    <ligand>
        <name>K(+)</name>
        <dbReference type="ChEBI" id="CHEBI:29103"/>
        <note>ligand shared between two tetrameric partners</note>
    </ligand>
</feature>
<accession>S9VVZ0</accession>
<evidence type="ECO:0000259" key="22">
    <source>
        <dbReference type="PROSITE" id="PS51371"/>
    </source>
</evidence>
<sequence length="514" mass="55475">MSGSNQNLRFKTIRDGVPADELFNKEGLTYNDFIILPGFIDFGAADVNISGQFTKKVRLHVPVVSSPMDTITENEMAKSMALMGGLGILHNNCSVARQVEMVKSVKAYRNGFISRPKCVPPTAPISEIIRINEAKGISGIIVTANGDPHGKLLGIVCSKDIDYVKDKTRQVAEVMTKREVMTVEKAPIRLEEAMDVLNRSRHGYLPILNEADEVVYLCSRRDAVRARQFPHSTLDKTGRLVCAAATSTRDEDKQRVTALAAAGVDILVLDSSQGNTVYQIAFIKWVKSTFPHVEVVAGNVVTQDQAKNLIDAGADGIRVGMGSGSICITQEVLACGRPQGTAVYSVGRYCASRGIPTTADGGLRTVGDICKALAIGANVAMLGGMLSGTSETPGEFFFRDGVRLKVYRGMGSLEAMSQGKESGKRYLSENEAVQVAQGVSGHVVDKGSVLKLLAYVAKGLQQSAQDIGEMSFDAVREKMYEGQVLFNRRSATAQNEGGVHSLHSYDKKLYAAKL</sequence>
<evidence type="ECO:0000256" key="10">
    <source>
        <dbReference type="ARBA" id="ARBA00023122"/>
    </source>
</evidence>